<dbReference type="InterPro" id="IPR050900">
    <property type="entry name" value="Transposase_IS3/IS150/IS904"/>
</dbReference>
<dbReference type="SUPFAM" id="SSF53098">
    <property type="entry name" value="Ribonuclease H-like"/>
    <property type="match status" value="1"/>
</dbReference>
<evidence type="ECO:0000313" key="3">
    <source>
        <dbReference type="Proteomes" id="UP000198815"/>
    </source>
</evidence>
<name>A0A1H9PRS1_9ACTN</name>
<protein>
    <submittedName>
        <fullName evidence="2">Integrase core domain-containing protein</fullName>
    </submittedName>
</protein>
<dbReference type="GO" id="GO:0015074">
    <property type="term" value="P:DNA integration"/>
    <property type="evidence" value="ECO:0007669"/>
    <property type="project" value="InterPro"/>
</dbReference>
<keyword evidence="3" id="KW-1185">Reference proteome</keyword>
<dbReference type="Proteomes" id="UP000198815">
    <property type="component" value="Unassembled WGS sequence"/>
</dbReference>
<dbReference type="InterPro" id="IPR001584">
    <property type="entry name" value="Integrase_cat-core"/>
</dbReference>
<dbReference type="AlphaFoldDB" id="A0A1H9PRS1"/>
<accession>A0A1H9PRS1</accession>
<sequence>MWLTDITEHPTAEGKLYLCAIKDVFSNRIVGYSLSDRMQAQIPVDALTMAVARRGDVAGCIVHCDRGSQFRSRTFLAAIWHHQLGGSMGQVGSAGDNAAMESFVALLQKNVLNRRRWATRQDLRLAIITWIERTYHRRRRQTRLARLTPSSTRPS</sequence>
<dbReference type="Gene3D" id="3.30.420.10">
    <property type="entry name" value="Ribonuclease H-like superfamily/Ribonuclease H"/>
    <property type="match status" value="1"/>
</dbReference>
<dbReference type="PANTHER" id="PTHR46889:SF4">
    <property type="entry name" value="TRANSPOSASE INSO FOR INSERTION SEQUENCE ELEMENT IS911B-RELATED"/>
    <property type="match status" value="1"/>
</dbReference>
<reference evidence="2 3" key="1">
    <citation type="submission" date="2016-10" db="EMBL/GenBank/DDBJ databases">
        <authorList>
            <person name="de Groot N.N."/>
        </authorList>
    </citation>
    <scope>NUCLEOTIDE SEQUENCE [LARGE SCALE GENOMIC DNA]</scope>
    <source>
        <strain evidence="2 3">DSM 16859</strain>
    </source>
</reference>
<gene>
    <name evidence="2" type="ORF">SAMN05443377_101193</name>
</gene>
<dbReference type="Pfam" id="PF00665">
    <property type="entry name" value="rve"/>
    <property type="match status" value="1"/>
</dbReference>
<evidence type="ECO:0000259" key="1">
    <source>
        <dbReference type="PROSITE" id="PS50994"/>
    </source>
</evidence>
<dbReference type="InterPro" id="IPR012337">
    <property type="entry name" value="RNaseH-like_sf"/>
</dbReference>
<feature type="domain" description="Integrase catalytic" evidence="1">
    <location>
        <begin position="1"/>
        <end position="155"/>
    </location>
</feature>
<dbReference type="EMBL" id="FOGZ01000001">
    <property type="protein sequence ID" value="SER50273.1"/>
    <property type="molecule type" value="Genomic_DNA"/>
</dbReference>
<proteinExistence type="predicted"/>
<dbReference type="InterPro" id="IPR036397">
    <property type="entry name" value="RNaseH_sf"/>
</dbReference>
<dbReference type="PROSITE" id="PS50994">
    <property type="entry name" value="INTEGRASE"/>
    <property type="match status" value="1"/>
</dbReference>
<dbReference type="PANTHER" id="PTHR46889">
    <property type="entry name" value="TRANSPOSASE INSF FOR INSERTION SEQUENCE IS3B-RELATED"/>
    <property type="match status" value="1"/>
</dbReference>
<organism evidence="2 3">
    <name type="scientific">Propionibacterium cyclohexanicum</name>
    <dbReference type="NCBI Taxonomy" id="64702"/>
    <lineage>
        <taxon>Bacteria</taxon>
        <taxon>Bacillati</taxon>
        <taxon>Actinomycetota</taxon>
        <taxon>Actinomycetes</taxon>
        <taxon>Propionibacteriales</taxon>
        <taxon>Propionibacteriaceae</taxon>
        <taxon>Propionibacterium</taxon>
    </lineage>
</organism>
<dbReference type="GO" id="GO:0003676">
    <property type="term" value="F:nucleic acid binding"/>
    <property type="evidence" value="ECO:0007669"/>
    <property type="project" value="InterPro"/>
</dbReference>
<evidence type="ECO:0000313" key="2">
    <source>
        <dbReference type="EMBL" id="SER50273.1"/>
    </source>
</evidence>
<dbReference type="STRING" id="64702.SAMN05443377_101193"/>
<dbReference type="InterPro" id="IPR048020">
    <property type="entry name" value="Transpos_IS3"/>
</dbReference>
<dbReference type="NCBIfam" id="NF033516">
    <property type="entry name" value="transpos_IS3"/>
    <property type="match status" value="1"/>
</dbReference>